<sequence>MGIPASILVVFILVANFLLNKLFLGRKKKEISETLGKNVHRWGMVIIGVISIYFLFSLDIFNENVMKWFWLSFIIIAQSFQSFMEWKFLKGSKQYVVSLIVLMLGLIYFFIFMF</sequence>
<accession>A0A220U6H1</accession>
<feature type="transmembrane region" description="Helical" evidence="1">
    <location>
        <begin position="95"/>
        <end position="113"/>
    </location>
</feature>
<dbReference type="Pfam" id="PF13789">
    <property type="entry name" value="DUF4181"/>
    <property type="match status" value="1"/>
</dbReference>
<dbReference type="AlphaFoldDB" id="A0A220U6H1"/>
<evidence type="ECO:0008006" key="4">
    <source>
        <dbReference type="Google" id="ProtNLM"/>
    </source>
</evidence>
<feature type="transmembrane region" description="Helical" evidence="1">
    <location>
        <begin position="67"/>
        <end position="83"/>
    </location>
</feature>
<keyword evidence="1" id="KW-0472">Membrane</keyword>
<keyword evidence="1" id="KW-0812">Transmembrane</keyword>
<gene>
    <name evidence="2" type="ORF">CFK37_17950</name>
</gene>
<dbReference type="RefSeq" id="WP_089063162.1">
    <property type="nucleotide sequence ID" value="NZ_CP022315.1"/>
</dbReference>
<protein>
    <recommendedName>
        <fullName evidence="4">DUF4181 domain-containing protein</fullName>
    </recommendedName>
</protein>
<proteinExistence type="predicted"/>
<name>A0A220U6H1_9BACI</name>
<dbReference type="EMBL" id="CP022315">
    <property type="protein sequence ID" value="ASK63904.1"/>
    <property type="molecule type" value="Genomic_DNA"/>
</dbReference>
<organism evidence="2 3">
    <name type="scientific">Virgibacillus phasianinus</name>
    <dbReference type="NCBI Taxonomy" id="2017483"/>
    <lineage>
        <taxon>Bacteria</taxon>
        <taxon>Bacillati</taxon>
        <taxon>Bacillota</taxon>
        <taxon>Bacilli</taxon>
        <taxon>Bacillales</taxon>
        <taxon>Bacillaceae</taxon>
        <taxon>Virgibacillus</taxon>
    </lineage>
</organism>
<dbReference type="InterPro" id="IPR025441">
    <property type="entry name" value="DUF4181"/>
</dbReference>
<keyword evidence="3" id="KW-1185">Reference proteome</keyword>
<dbReference type="KEGG" id="vil:CFK37_17950"/>
<dbReference type="Proteomes" id="UP000198312">
    <property type="component" value="Chromosome"/>
</dbReference>
<keyword evidence="1" id="KW-1133">Transmembrane helix</keyword>
<reference evidence="2 3" key="1">
    <citation type="submission" date="2017-07" db="EMBL/GenBank/DDBJ databases">
        <title>Virgibacillus sp. LM2416.</title>
        <authorList>
            <person name="Tak E.J."/>
            <person name="Bae J.-W."/>
        </authorList>
    </citation>
    <scope>NUCLEOTIDE SEQUENCE [LARGE SCALE GENOMIC DNA]</scope>
    <source>
        <strain evidence="2 3">LM2416</strain>
    </source>
</reference>
<feature type="transmembrane region" description="Helical" evidence="1">
    <location>
        <begin position="6"/>
        <end position="24"/>
    </location>
</feature>
<evidence type="ECO:0000313" key="2">
    <source>
        <dbReference type="EMBL" id="ASK63904.1"/>
    </source>
</evidence>
<evidence type="ECO:0000313" key="3">
    <source>
        <dbReference type="Proteomes" id="UP000198312"/>
    </source>
</evidence>
<evidence type="ECO:0000256" key="1">
    <source>
        <dbReference type="SAM" id="Phobius"/>
    </source>
</evidence>
<dbReference type="OrthoDB" id="2626526at2"/>
<feature type="transmembrane region" description="Helical" evidence="1">
    <location>
        <begin position="44"/>
        <end position="61"/>
    </location>
</feature>